<keyword evidence="1 2" id="KW-0129">CBS domain</keyword>
<dbReference type="SUPFAM" id="SSF54631">
    <property type="entry name" value="CBS-domain pair"/>
    <property type="match status" value="1"/>
</dbReference>
<dbReference type="PANTHER" id="PTHR43080">
    <property type="entry name" value="CBS DOMAIN-CONTAINING PROTEIN CBSX3, MITOCHONDRIAL"/>
    <property type="match status" value="1"/>
</dbReference>
<proteinExistence type="predicted"/>
<dbReference type="EMBL" id="JBGUBD010000021">
    <property type="protein sequence ID" value="MFA9480422.1"/>
    <property type="molecule type" value="Genomic_DNA"/>
</dbReference>
<dbReference type="Gene3D" id="3.10.580.10">
    <property type="entry name" value="CBS-domain"/>
    <property type="match status" value="1"/>
</dbReference>
<evidence type="ECO:0000259" key="3">
    <source>
        <dbReference type="PROSITE" id="PS51371"/>
    </source>
</evidence>
<gene>
    <name evidence="4" type="ORF">ACERK3_19305</name>
</gene>
<dbReference type="PANTHER" id="PTHR43080:SF2">
    <property type="entry name" value="CBS DOMAIN-CONTAINING PROTEIN"/>
    <property type="match status" value="1"/>
</dbReference>
<evidence type="ECO:0000313" key="5">
    <source>
        <dbReference type="Proteomes" id="UP001575105"/>
    </source>
</evidence>
<dbReference type="PROSITE" id="PS51371">
    <property type="entry name" value="CBS"/>
    <property type="match status" value="2"/>
</dbReference>
<feature type="domain" description="CBS" evidence="3">
    <location>
        <begin position="7"/>
        <end position="67"/>
    </location>
</feature>
<dbReference type="Pfam" id="PF00571">
    <property type="entry name" value="CBS"/>
    <property type="match status" value="2"/>
</dbReference>
<evidence type="ECO:0000256" key="2">
    <source>
        <dbReference type="PROSITE-ProRule" id="PRU00703"/>
    </source>
</evidence>
<accession>A0ABV4U9Y6</accession>
<comment type="caution">
    <text evidence="4">The sequence shown here is derived from an EMBL/GenBank/DDBJ whole genome shotgun (WGS) entry which is preliminary data.</text>
</comment>
<name>A0ABV4U9Y6_9BACT</name>
<dbReference type="InterPro" id="IPR046342">
    <property type="entry name" value="CBS_dom_sf"/>
</dbReference>
<organism evidence="4 5">
    <name type="scientific">Natronomicrosphaera hydrolytica</name>
    <dbReference type="NCBI Taxonomy" id="3242702"/>
    <lineage>
        <taxon>Bacteria</taxon>
        <taxon>Pseudomonadati</taxon>
        <taxon>Planctomycetota</taxon>
        <taxon>Phycisphaerae</taxon>
        <taxon>Phycisphaerales</taxon>
        <taxon>Phycisphaeraceae</taxon>
        <taxon>Natronomicrosphaera</taxon>
    </lineage>
</organism>
<protein>
    <submittedName>
        <fullName evidence="4">CBS domain-containing protein</fullName>
    </submittedName>
</protein>
<dbReference type="CDD" id="cd04622">
    <property type="entry name" value="CBS_pair_HRP1_like"/>
    <property type="match status" value="1"/>
</dbReference>
<evidence type="ECO:0000313" key="4">
    <source>
        <dbReference type="EMBL" id="MFA9480422.1"/>
    </source>
</evidence>
<feature type="domain" description="CBS" evidence="3">
    <location>
        <begin position="75"/>
        <end position="132"/>
    </location>
</feature>
<dbReference type="InterPro" id="IPR051257">
    <property type="entry name" value="Diverse_CBS-Domain"/>
</dbReference>
<keyword evidence="5" id="KW-1185">Reference proteome</keyword>
<reference evidence="4 5" key="1">
    <citation type="submission" date="2024-08" db="EMBL/GenBank/DDBJ databases">
        <title>Whole-genome sequencing of halo(alkali)philic microorganisms from hypersaline lakes.</title>
        <authorList>
            <person name="Sorokin D.Y."/>
            <person name="Merkel A.Y."/>
            <person name="Messina E."/>
            <person name="Yakimov M."/>
        </authorList>
    </citation>
    <scope>NUCLEOTIDE SEQUENCE [LARGE SCALE GENOMIC DNA]</scope>
    <source>
        <strain evidence="4 5">AB-hyl4</strain>
    </source>
</reference>
<dbReference type="InterPro" id="IPR000644">
    <property type="entry name" value="CBS_dom"/>
</dbReference>
<sequence length="144" mass="15954">MQASEMMTTSIHCCTPTTRVADAAKKMKEHDIGAIPIVESESRRKLIGMLTDRDIVVRLVAESMNPLECDVEDAMTGQTFSVTPETSEEEVCQLMEEHQVRRVPVVDNEGNCLGIISQADIARRATEHETAELLKDISRPSRAA</sequence>
<evidence type="ECO:0000256" key="1">
    <source>
        <dbReference type="ARBA" id="ARBA00023122"/>
    </source>
</evidence>
<dbReference type="SMART" id="SM00116">
    <property type="entry name" value="CBS"/>
    <property type="match status" value="2"/>
</dbReference>
<dbReference type="Proteomes" id="UP001575105">
    <property type="component" value="Unassembled WGS sequence"/>
</dbReference>
<dbReference type="RefSeq" id="WP_425347343.1">
    <property type="nucleotide sequence ID" value="NZ_JBGUBD010000021.1"/>
</dbReference>